<evidence type="ECO:0000313" key="2">
    <source>
        <dbReference type="Proteomes" id="UP000494249"/>
    </source>
</evidence>
<gene>
    <name evidence="1" type="ORF">LMG22037_06380</name>
</gene>
<name>A0A6J5CNU5_9BURK</name>
<sequence>MSNRIHYQSNICGGDFAHVLECFRDWKSQTLVYRRGQRMFEGKQEVRPLTEDVFANGEIAHEALASVCEPGDPYALAAEIRDGERDVWLVMASFEEEA</sequence>
<dbReference type="Proteomes" id="UP000494249">
    <property type="component" value="Unassembled WGS sequence"/>
</dbReference>
<dbReference type="AlphaFoldDB" id="A0A6J5CNU5"/>
<reference evidence="1 2" key="1">
    <citation type="submission" date="2020-04" db="EMBL/GenBank/DDBJ databases">
        <authorList>
            <person name="De Canck E."/>
        </authorList>
    </citation>
    <scope>NUCLEOTIDE SEQUENCE [LARGE SCALE GENOMIC DNA]</scope>
    <source>
        <strain evidence="1 2">LMG 22037</strain>
    </source>
</reference>
<dbReference type="RefSeq" id="WP_035479030.1">
    <property type="nucleotide sequence ID" value="NZ_CADFGL010000015.1"/>
</dbReference>
<organism evidence="1 2">
    <name type="scientific">Paraburkholderia phenoliruptrix</name>
    <dbReference type="NCBI Taxonomy" id="252970"/>
    <lineage>
        <taxon>Bacteria</taxon>
        <taxon>Pseudomonadati</taxon>
        <taxon>Pseudomonadota</taxon>
        <taxon>Betaproteobacteria</taxon>
        <taxon>Burkholderiales</taxon>
        <taxon>Burkholderiaceae</taxon>
        <taxon>Paraburkholderia</taxon>
    </lineage>
</organism>
<accession>A0A6J5CNU5</accession>
<evidence type="ECO:0000313" key="1">
    <source>
        <dbReference type="EMBL" id="CAB3740397.1"/>
    </source>
</evidence>
<proteinExistence type="predicted"/>
<protein>
    <submittedName>
        <fullName evidence="1">Uncharacterized protein</fullName>
    </submittedName>
</protein>
<dbReference type="EMBL" id="CADIKB010000065">
    <property type="protein sequence ID" value="CAB3740397.1"/>
    <property type="molecule type" value="Genomic_DNA"/>
</dbReference>